<keyword evidence="1" id="KW-0472">Membrane</keyword>
<gene>
    <name evidence="2" type="ordered locus">Mpal_1639</name>
</gene>
<protein>
    <submittedName>
        <fullName evidence="2">Uncharacterized protein</fullName>
    </submittedName>
</protein>
<sequence precursor="true">MVDRTDKKGLLVMGGLVVLILIGALLAFHITGPMGIEDRFTSAVGLQQHDEGGEDGDGGFFGFSLEGNTLAYLTILALLIIVCILALRRTGM</sequence>
<keyword evidence="3" id="KW-1185">Reference proteome</keyword>
<dbReference type="RefSeq" id="WP_012618270.1">
    <property type="nucleotide sequence ID" value="NC_011832.1"/>
</dbReference>
<accession>B8GJB0</accession>
<dbReference type="STRING" id="521011.Mpal_1639"/>
<dbReference type="KEGG" id="mpl:Mpal_1639"/>
<dbReference type="GeneID" id="7272181"/>
<keyword evidence="1" id="KW-1133">Transmembrane helix</keyword>
<dbReference type="AlphaFoldDB" id="B8GJB0"/>
<evidence type="ECO:0000256" key="1">
    <source>
        <dbReference type="SAM" id="Phobius"/>
    </source>
</evidence>
<reference evidence="2 3" key="1">
    <citation type="journal article" date="2015" name="Genome Announc.">
        <title>Complete Genome Sequence of Methanosphaerula palustris E1-9CT, a Hydrogenotrophic Methanogen Isolated from a Minerotrophic Fen Peatland.</title>
        <authorList>
            <person name="Cadillo-Quiroz H."/>
            <person name="Browne P."/>
            <person name="Kyrpides N."/>
            <person name="Woyke T."/>
            <person name="Goodwin L."/>
            <person name="Detter C."/>
            <person name="Yavitt J.B."/>
            <person name="Zinder S.H."/>
        </authorList>
    </citation>
    <scope>NUCLEOTIDE SEQUENCE [LARGE SCALE GENOMIC DNA]</scope>
    <source>
        <strain evidence="3">ATCC BAA-1556 / DSM 19958 / E1-9c</strain>
    </source>
</reference>
<keyword evidence="1" id="KW-0812">Transmembrane</keyword>
<dbReference type="Proteomes" id="UP000002457">
    <property type="component" value="Chromosome"/>
</dbReference>
<organism evidence="2 3">
    <name type="scientific">Methanosphaerula palustris (strain ATCC BAA-1556 / DSM 19958 / E1-9c)</name>
    <dbReference type="NCBI Taxonomy" id="521011"/>
    <lineage>
        <taxon>Archaea</taxon>
        <taxon>Methanobacteriati</taxon>
        <taxon>Methanobacteriota</taxon>
        <taxon>Stenosarchaea group</taxon>
        <taxon>Methanomicrobia</taxon>
        <taxon>Methanomicrobiales</taxon>
        <taxon>Methanoregulaceae</taxon>
        <taxon>Methanosphaerula</taxon>
    </lineage>
</organism>
<feature type="transmembrane region" description="Helical" evidence="1">
    <location>
        <begin position="69"/>
        <end position="87"/>
    </location>
</feature>
<dbReference type="EMBL" id="CP001338">
    <property type="protein sequence ID" value="ACL16951.1"/>
    <property type="molecule type" value="Genomic_DNA"/>
</dbReference>
<evidence type="ECO:0000313" key="2">
    <source>
        <dbReference type="EMBL" id="ACL16951.1"/>
    </source>
</evidence>
<proteinExistence type="predicted"/>
<evidence type="ECO:0000313" key="3">
    <source>
        <dbReference type="Proteomes" id="UP000002457"/>
    </source>
</evidence>
<feature type="transmembrane region" description="Helical" evidence="1">
    <location>
        <begin position="9"/>
        <end position="30"/>
    </location>
</feature>
<dbReference type="HOGENOM" id="CLU_186524_0_0_2"/>
<name>B8GJB0_METPE</name>